<dbReference type="PROSITE" id="PS50801">
    <property type="entry name" value="STAS"/>
    <property type="match status" value="1"/>
</dbReference>
<protein>
    <submittedName>
        <fullName evidence="2">Anti-sigma factor antagonist</fullName>
    </submittedName>
</protein>
<dbReference type="InterPro" id="IPR036513">
    <property type="entry name" value="STAS_dom_sf"/>
</dbReference>
<dbReference type="OrthoDB" id="8236316at2"/>
<dbReference type="Proteomes" id="UP000287447">
    <property type="component" value="Unassembled WGS sequence"/>
</dbReference>
<organism evidence="2 3">
    <name type="scientific">Hwanghaeella grinnelliae</name>
    <dbReference type="NCBI Taxonomy" id="2500179"/>
    <lineage>
        <taxon>Bacteria</taxon>
        <taxon>Pseudomonadati</taxon>
        <taxon>Pseudomonadota</taxon>
        <taxon>Alphaproteobacteria</taxon>
        <taxon>Rhodospirillales</taxon>
        <taxon>Rhodospirillaceae</taxon>
        <taxon>Hwanghaeella</taxon>
    </lineage>
</organism>
<proteinExistence type="predicted"/>
<dbReference type="InterPro" id="IPR002645">
    <property type="entry name" value="STAS_dom"/>
</dbReference>
<dbReference type="EMBL" id="SADE01000001">
    <property type="protein sequence ID" value="RVU37762.1"/>
    <property type="molecule type" value="Genomic_DNA"/>
</dbReference>
<evidence type="ECO:0000313" key="2">
    <source>
        <dbReference type="EMBL" id="RVU37762.1"/>
    </source>
</evidence>
<evidence type="ECO:0000313" key="3">
    <source>
        <dbReference type="Proteomes" id="UP000287447"/>
    </source>
</evidence>
<dbReference type="CDD" id="cd07043">
    <property type="entry name" value="STAS_anti-anti-sigma_factors"/>
    <property type="match status" value="1"/>
</dbReference>
<evidence type="ECO:0000259" key="1">
    <source>
        <dbReference type="PROSITE" id="PS50801"/>
    </source>
</evidence>
<dbReference type="Gene3D" id="3.30.750.24">
    <property type="entry name" value="STAS domain"/>
    <property type="match status" value="1"/>
</dbReference>
<reference evidence="3" key="1">
    <citation type="submission" date="2019-01" db="EMBL/GenBank/DDBJ databases">
        <title>Gri0909 isolated from a small marine red alga.</title>
        <authorList>
            <person name="Kim J."/>
            <person name="Jeong S.E."/>
            <person name="Jeon C.O."/>
        </authorList>
    </citation>
    <scope>NUCLEOTIDE SEQUENCE [LARGE SCALE GENOMIC DNA]</scope>
    <source>
        <strain evidence="3">Gri0909</strain>
    </source>
</reference>
<dbReference type="RefSeq" id="WP_127763064.1">
    <property type="nucleotide sequence ID" value="NZ_SADE01000001.1"/>
</dbReference>
<accession>A0A3S2WA92</accession>
<sequence length="102" mass="11292">MENVTVSDGSTLRIDMSGTLTVNDHSKFRSMIQSDECTGKNLIILNMEKIEFIDSAGMGMLLFASKAAQSATWSLRIQNPTGQVQKMIELAKLDQMLDVSYT</sequence>
<dbReference type="Pfam" id="PF01740">
    <property type="entry name" value="STAS"/>
    <property type="match status" value="1"/>
</dbReference>
<dbReference type="PANTHER" id="PTHR33495">
    <property type="entry name" value="ANTI-SIGMA FACTOR ANTAGONIST TM_1081-RELATED-RELATED"/>
    <property type="match status" value="1"/>
</dbReference>
<feature type="domain" description="STAS" evidence="1">
    <location>
        <begin position="14"/>
        <end position="102"/>
    </location>
</feature>
<dbReference type="SUPFAM" id="SSF52091">
    <property type="entry name" value="SpoIIaa-like"/>
    <property type="match status" value="1"/>
</dbReference>
<name>A0A3S2WA92_9PROT</name>
<keyword evidence="3" id="KW-1185">Reference proteome</keyword>
<dbReference type="AlphaFoldDB" id="A0A3S2WA92"/>
<dbReference type="GO" id="GO:0043856">
    <property type="term" value="F:anti-sigma factor antagonist activity"/>
    <property type="evidence" value="ECO:0007669"/>
    <property type="project" value="TreeGrafter"/>
</dbReference>
<gene>
    <name evidence="2" type="ORF">EOI86_00185</name>
</gene>
<comment type="caution">
    <text evidence="2">The sequence shown here is derived from an EMBL/GenBank/DDBJ whole genome shotgun (WGS) entry which is preliminary data.</text>
</comment>